<reference evidence="2" key="1">
    <citation type="submission" date="2021-01" db="EMBL/GenBank/DDBJ databases">
        <authorList>
            <person name="Corre E."/>
            <person name="Pelletier E."/>
            <person name="Niang G."/>
            <person name="Scheremetjew M."/>
            <person name="Finn R."/>
            <person name="Kale V."/>
            <person name="Holt S."/>
            <person name="Cochrane G."/>
            <person name="Meng A."/>
            <person name="Brown T."/>
            <person name="Cohen L."/>
        </authorList>
    </citation>
    <scope>NUCLEOTIDE SEQUENCE</scope>
    <source>
        <strain evidence="2">CCMP1594</strain>
    </source>
</reference>
<protein>
    <submittedName>
        <fullName evidence="2">Uncharacterized protein</fullName>
    </submittedName>
</protein>
<gene>
    <name evidence="2" type="ORF">EGYM00163_LOCUS2598</name>
</gene>
<name>A0A7S4CA46_9EUGL</name>
<feature type="compositionally biased region" description="Basic and acidic residues" evidence="1">
    <location>
        <begin position="50"/>
        <end position="66"/>
    </location>
</feature>
<evidence type="ECO:0000256" key="1">
    <source>
        <dbReference type="SAM" id="MobiDB-lite"/>
    </source>
</evidence>
<dbReference type="EMBL" id="HBJA01008283">
    <property type="protein sequence ID" value="CAE0791483.1"/>
    <property type="molecule type" value="Transcribed_RNA"/>
</dbReference>
<dbReference type="AlphaFoldDB" id="A0A7S4CA46"/>
<evidence type="ECO:0000313" key="2">
    <source>
        <dbReference type="EMBL" id="CAE0791483.1"/>
    </source>
</evidence>
<feature type="region of interest" description="Disordered" evidence="1">
    <location>
        <begin position="34"/>
        <end position="74"/>
    </location>
</feature>
<organism evidence="2">
    <name type="scientific">Eutreptiella gymnastica</name>
    <dbReference type="NCBI Taxonomy" id="73025"/>
    <lineage>
        <taxon>Eukaryota</taxon>
        <taxon>Discoba</taxon>
        <taxon>Euglenozoa</taxon>
        <taxon>Euglenida</taxon>
        <taxon>Spirocuta</taxon>
        <taxon>Euglenophyceae</taxon>
        <taxon>Eutreptiales</taxon>
        <taxon>Eutreptiaceae</taxon>
        <taxon>Eutreptiella</taxon>
    </lineage>
</organism>
<accession>A0A7S4CA46</accession>
<proteinExistence type="predicted"/>
<sequence>MLLATFACWGKYAAAPVTTQVQIRALVRRADRAHQRPAFFQRRGPGTVPQKERECKRQSGKSEEKLQSQNSRLLQNVPPPQLFRIQLNGFTLHAQCSNLW</sequence>